<dbReference type="GO" id="GO:0005524">
    <property type="term" value="F:ATP binding"/>
    <property type="evidence" value="ECO:0007669"/>
    <property type="project" value="UniProtKB-KW"/>
</dbReference>
<accession>A0ABU4WIP5</accession>
<dbReference type="Proteomes" id="UP001285244">
    <property type="component" value="Unassembled WGS sequence"/>
</dbReference>
<evidence type="ECO:0000259" key="1">
    <source>
        <dbReference type="Pfam" id="PF13304"/>
    </source>
</evidence>
<keyword evidence="3" id="KW-1185">Reference proteome</keyword>
<sequence>MLIEFNFKNYRSFRDEASLSLSAEKITEFSSSVVSIGKEKILPVAAIYGANASGKSNVYKSFAFMSNYVKYSFQYGDDEVNYEEVRPKPFLFDEESEQSESSFEVFFTLPNDMSGRTYNYGFSLDSNGVVEEWLNTKAKTSKEYRLVFYRGEEENDFSGIPKKSRENIELALEKQVLVVSLGAKLKVEKCKLVRDWFLSNELADFCDPARNFFMSRTLPKGFTEDPSVQKDVLKYFSSFDNQIKGFQATRVPNEEDEQDEQFIIEAKHKRIHSDDSVMIPLSDESDGTLKMFALYPKLHAVLEKGSVLFVDELNARLHPLLVRNFILTFANPKINVNHAQLIFTTHDTWQLSNQLLRRDEVWFTNKDSNGLSSLYSLADFLDADGSHIRKDENYEKNYLLGKYGAIPSLSAIDSLIGDKNGKKG</sequence>
<feature type="domain" description="ATPase AAA-type core" evidence="1">
    <location>
        <begin position="44"/>
        <end position="347"/>
    </location>
</feature>
<dbReference type="SUPFAM" id="SSF52540">
    <property type="entry name" value="P-loop containing nucleoside triphosphate hydrolases"/>
    <property type="match status" value="1"/>
</dbReference>
<dbReference type="InterPro" id="IPR003959">
    <property type="entry name" value="ATPase_AAA_core"/>
</dbReference>
<gene>
    <name evidence="2" type="ORF">MOZ64_01025</name>
</gene>
<dbReference type="RefSeq" id="WP_320324765.1">
    <property type="nucleotide sequence ID" value="NZ_JALBUS010000001.1"/>
</dbReference>
<keyword evidence="2" id="KW-0067">ATP-binding</keyword>
<dbReference type="InterPro" id="IPR027417">
    <property type="entry name" value="P-loop_NTPase"/>
</dbReference>
<evidence type="ECO:0000313" key="2">
    <source>
        <dbReference type="EMBL" id="MDX8416430.1"/>
    </source>
</evidence>
<dbReference type="Gene3D" id="3.40.50.300">
    <property type="entry name" value="P-loop containing nucleotide triphosphate hydrolases"/>
    <property type="match status" value="1"/>
</dbReference>
<protein>
    <submittedName>
        <fullName evidence="2">ATP-binding protein</fullName>
    </submittedName>
</protein>
<organism evidence="2 3">
    <name type="scientific">Absicoccus intestinalis</name>
    <dbReference type="NCBI Taxonomy" id="2926319"/>
    <lineage>
        <taxon>Bacteria</taxon>
        <taxon>Bacillati</taxon>
        <taxon>Bacillota</taxon>
        <taxon>Erysipelotrichia</taxon>
        <taxon>Erysipelotrichales</taxon>
        <taxon>Erysipelotrichaceae</taxon>
        <taxon>Absicoccus</taxon>
    </lineage>
</organism>
<dbReference type="PANTHER" id="PTHR40396">
    <property type="entry name" value="ATPASE-LIKE PROTEIN"/>
    <property type="match status" value="1"/>
</dbReference>
<dbReference type="Pfam" id="PF13304">
    <property type="entry name" value="AAA_21"/>
    <property type="match status" value="1"/>
</dbReference>
<name>A0ABU4WIP5_9FIRM</name>
<keyword evidence="2" id="KW-0547">Nucleotide-binding</keyword>
<comment type="caution">
    <text evidence="2">The sequence shown here is derived from an EMBL/GenBank/DDBJ whole genome shotgun (WGS) entry which is preliminary data.</text>
</comment>
<evidence type="ECO:0000313" key="3">
    <source>
        <dbReference type="Proteomes" id="UP001285244"/>
    </source>
</evidence>
<dbReference type="EMBL" id="JALBUS010000001">
    <property type="protein sequence ID" value="MDX8416430.1"/>
    <property type="molecule type" value="Genomic_DNA"/>
</dbReference>
<reference evidence="2 3" key="1">
    <citation type="submission" date="2022-03" db="EMBL/GenBank/DDBJ databases">
        <title>Novel taxa within the pig intestine.</title>
        <authorList>
            <person name="Wylensek D."/>
            <person name="Bishof K."/>
            <person name="Afrizal A."/>
            <person name="Clavel T."/>
        </authorList>
    </citation>
    <scope>NUCLEOTIDE SEQUENCE [LARGE SCALE GENOMIC DNA]</scope>
    <source>
        <strain evidence="2 3">Cla-KB-P134</strain>
    </source>
</reference>
<proteinExistence type="predicted"/>
<dbReference type="PANTHER" id="PTHR40396:SF1">
    <property type="entry name" value="ATPASE AAA-TYPE CORE DOMAIN-CONTAINING PROTEIN"/>
    <property type="match status" value="1"/>
</dbReference>